<dbReference type="RefSeq" id="WP_073187631.1">
    <property type="nucleotide sequence ID" value="NZ_FQZG01000032.1"/>
</dbReference>
<evidence type="ECO:0000313" key="2">
    <source>
        <dbReference type="Proteomes" id="UP000184512"/>
    </source>
</evidence>
<reference evidence="1 2" key="1">
    <citation type="submission" date="2016-11" db="EMBL/GenBank/DDBJ databases">
        <authorList>
            <person name="Jaros S."/>
            <person name="Januszkiewicz K."/>
            <person name="Wedrychowicz H."/>
        </authorList>
    </citation>
    <scope>NUCLEOTIDE SEQUENCE [LARGE SCALE GENOMIC DNA]</scope>
    <source>
        <strain evidence="1 2">DSM 12906</strain>
    </source>
</reference>
<dbReference type="Proteomes" id="UP000184512">
    <property type="component" value="Unassembled WGS sequence"/>
</dbReference>
<evidence type="ECO:0000313" key="1">
    <source>
        <dbReference type="EMBL" id="SHJ19972.1"/>
    </source>
</evidence>
<accession>A0A1M6HCQ6</accession>
<organism evidence="1 2">
    <name type="scientific">Tessaracoccus bendigoensis DSM 12906</name>
    <dbReference type="NCBI Taxonomy" id="1123357"/>
    <lineage>
        <taxon>Bacteria</taxon>
        <taxon>Bacillati</taxon>
        <taxon>Actinomycetota</taxon>
        <taxon>Actinomycetes</taxon>
        <taxon>Propionibacteriales</taxon>
        <taxon>Propionibacteriaceae</taxon>
        <taxon>Tessaracoccus</taxon>
    </lineage>
</organism>
<name>A0A1M6HCQ6_9ACTN</name>
<dbReference type="STRING" id="1123357.SAMN02745244_01942"/>
<protein>
    <submittedName>
        <fullName evidence="1">Uncharacterized protein</fullName>
    </submittedName>
</protein>
<keyword evidence="2" id="KW-1185">Reference proteome</keyword>
<gene>
    <name evidence="1" type="ORF">SAMN02745244_01942</name>
</gene>
<dbReference type="EMBL" id="FQZG01000032">
    <property type="protein sequence ID" value="SHJ19972.1"/>
    <property type="molecule type" value="Genomic_DNA"/>
</dbReference>
<sequence length="311" mass="34633">MSNADDTREDGAVALRAALVALRATGIHRADRFSQVLLDTLNISDSDSAARTRELVRRSLLSCTDRLNDRPRKAFLEAAGFRRDAPPTRGARLQATADLFGVSQRTAYRMVDDAIDTLVSMLLSNQERCVLQDVDYVFAGARCRVDMSGPKPAVVMERTITARSEGIDHTDERIGFPRLAGEHLGLRALEGCSIGDLKFVAPGTWALRLLLPKKLHPGEQHSFAFSVILPDHASLDPLVGFLPHTATYDAEVELLFGESRPNALQQFVSTPPLEPEAHVPPEQWSQPVARRHLFRFDQMQPGLCYGVRWRW</sequence>
<dbReference type="AlphaFoldDB" id="A0A1M6HCQ6"/>
<dbReference type="OrthoDB" id="3805675at2"/>
<proteinExistence type="predicted"/>